<gene>
    <name evidence="1" type="ORF">SAMN04489793_3788</name>
</gene>
<dbReference type="OrthoDB" id="4991189at2"/>
<dbReference type="EMBL" id="FNSA01000003">
    <property type="protein sequence ID" value="SED03736.1"/>
    <property type="molecule type" value="Genomic_DNA"/>
</dbReference>
<evidence type="ECO:0000313" key="2">
    <source>
        <dbReference type="Proteomes" id="UP000182241"/>
    </source>
</evidence>
<reference evidence="2" key="1">
    <citation type="submission" date="2016-10" db="EMBL/GenBank/DDBJ databases">
        <authorList>
            <person name="Varghese N."/>
            <person name="Submissions S."/>
        </authorList>
    </citation>
    <scope>NUCLEOTIDE SEQUENCE [LARGE SCALE GENOMIC DNA]</scope>
    <source>
        <strain evidence="2">DSM 44234</strain>
    </source>
</reference>
<evidence type="ECO:0000313" key="1">
    <source>
        <dbReference type="EMBL" id="SED03736.1"/>
    </source>
</evidence>
<sequence>MSTWEDLQRTPIADVRRRAAIVDTWNDIEPVDVPGGVRFAWNDGGGQAAGWFFAGDGRVLLLTFEHESSLNFYDDDYAGQRAVFDDVPTDLVAMVANQPSNYEFLTIANTEGETLPHASGVFWFDGAAWHVAQGLVDYCATHDISLIADGVFSHDVGFEYALGDYRFGEEFTAEALIAEQVANGYYEEPGEEEAALARLRAVFAAYDRAPR</sequence>
<keyword evidence="2" id="KW-1185">Reference proteome</keyword>
<name>A0A1H4XDJ1_TSUTY</name>
<protein>
    <submittedName>
        <fullName evidence="1">Uncharacterized protein</fullName>
    </submittedName>
</protein>
<dbReference type="RefSeq" id="WP_068739139.1">
    <property type="nucleotide sequence ID" value="NZ_CBDRGN010000003.1"/>
</dbReference>
<accession>A0A1H4XDJ1</accession>
<dbReference type="STRING" id="57704.SAMN04489793_3788"/>
<dbReference type="AlphaFoldDB" id="A0A1H4XDJ1"/>
<dbReference type="Proteomes" id="UP000182241">
    <property type="component" value="Unassembled WGS sequence"/>
</dbReference>
<organism evidence="1 2">
    <name type="scientific">Tsukamurella tyrosinosolvens</name>
    <dbReference type="NCBI Taxonomy" id="57704"/>
    <lineage>
        <taxon>Bacteria</taxon>
        <taxon>Bacillati</taxon>
        <taxon>Actinomycetota</taxon>
        <taxon>Actinomycetes</taxon>
        <taxon>Mycobacteriales</taxon>
        <taxon>Tsukamurellaceae</taxon>
        <taxon>Tsukamurella</taxon>
    </lineage>
</organism>
<proteinExistence type="predicted"/>